<reference evidence="3 4" key="1">
    <citation type="submission" date="2019-04" db="EMBL/GenBank/DDBJ databases">
        <title>Vagococcus sp. nov., isolated from faeces of yaks (Bos grunniens).</title>
        <authorList>
            <person name="Ge Y."/>
        </authorList>
    </citation>
    <scope>NUCLEOTIDE SEQUENCE [LARGE SCALE GENOMIC DNA]</scope>
    <source>
        <strain evidence="3 4">MN-17</strain>
    </source>
</reference>
<evidence type="ECO:0000256" key="2">
    <source>
        <dbReference type="ARBA" id="ARBA00023315"/>
    </source>
</evidence>
<keyword evidence="2" id="KW-0012">Acyltransferase</keyword>
<dbReference type="KEGG" id="vao:FA707_02745"/>
<keyword evidence="1 3" id="KW-0808">Transferase</keyword>
<evidence type="ECO:0000313" key="4">
    <source>
        <dbReference type="Proteomes" id="UP000298615"/>
    </source>
</evidence>
<proteinExistence type="predicted"/>
<dbReference type="InterPro" id="IPR016181">
    <property type="entry name" value="Acyl_CoA_acyltransferase"/>
</dbReference>
<sequence length="165" mass="18951">MLIRALNLSDREVVEDLITQHVAEVGYVETEFNEELLQSSEDFWKRLGQEGYGYWGVEINQELVAIGGCRPLSEAQAQVGEIQHVYVKPAFRGRGIGAELLQKIIEEASQHYSRLYIETHHKLNKANRLFEHFGFKQIPYALTSHAPFEMDCWYVKEIGVPQATN</sequence>
<dbReference type="OrthoDB" id="5419426at2"/>
<evidence type="ECO:0000313" key="3">
    <source>
        <dbReference type="EMBL" id="QCI85944.1"/>
    </source>
</evidence>
<dbReference type="EMBL" id="CP039712">
    <property type="protein sequence ID" value="QCI85944.1"/>
    <property type="molecule type" value="Genomic_DNA"/>
</dbReference>
<dbReference type="PANTHER" id="PTHR43877:SF5">
    <property type="entry name" value="BLL8307 PROTEIN"/>
    <property type="match status" value="1"/>
</dbReference>
<dbReference type="SUPFAM" id="SSF55729">
    <property type="entry name" value="Acyl-CoA N-acyltransferases (Nat)"/>
    <property type="match status" value="1"/>
</dbReference>
<dbReference type="Pfam" id="PF00583">
    <property type="entry name" value="Acetyltransf_1"/>
    <property type="match status" value="1"/>
</dbReference>
<accession>A0A4D7CSN9</accession>
<dbReference type="RefSeq" id="WP_136952784.1">
    <property type="nucleotide sequence ID" value="NZ_CP039712.1"/>
</dbReference>
<dbReference type="CDD" id="cd04301">
    <property type="entry name" value="NAT_SF"/>
    <property type="match status" value="1"/>
</dbReference>
<protein>
    <submittedName>
        <fullName evidence="3">GNAT family N-acetyltransferase</fullName>
    </submittedName>
</protein>
<dbReference type="GO" id="GO:0016747">
    <property type="term" value="F:acyltransferase activity, transferring groups other than amino-acyl groups"/>
    <property type="evidence" value="ECO:0007669"/>
    <property type="project" value="InterPro"/>
</dbReference>
<dbReference type="Proteomes" id="UP000298615">
    <property type="component" value="Chromosome"/>
</dbReference>
<dbReference type="PROSITE" id="PS51186">
    <property type="entry name" value="GNAT"/>
    <property type="match status" value="1"/>
</dbReference>
<keyword evidence="4" id="KW-1185">Reference proteome</keyword>
<dbReference type="AlphaFoldDB" id="A0A4D7CSN9"/>
<organism evidence="3 4">
    <name type="scientific">Vagococcus zengguangii</name>
    <dbReference type="NCBI Taxonomy" id="2571750"/>
    <lineage>
        <taxon>Bacteria</taxon>
        <taxon>Bacillati</taxon>
        <taxon>Bacillota</taxon>
        <taxon>Bacilli</taxon>
        <taxon>Lactobacillales</taxon>
        <taxon>Enterococcaceae</taxon>
        <taxon>Vagococcus</taxon>
    </lineage>
</organism>
<dbReference type="InterPro" id="IPR050832">
    <property type="entry name" value="Bact_Acetyltransf"/>
</dbReference>
<name>A0A4D7CSN9_9ENTE</name>
<dbReference type="Gene3D" id="3.40.630.30">
    <property type="match status" value="1"/>
</dbReference>
<evidence type="ECO:0000256" key="1">
    <source>
        <dbReference type="ARBA" id="ARBA00022679"/>
    </source>
</evidence>
<dbReference type="PANTHER" id="PTHR43877">
    <property type="entry name" value="AMINOALKYLPHOSPHONATE N-ACETYLTRANSFERASE-RELATED-RELATED"/>
    <property type="match status" value="1"/>
</dbReference>
<dbReference type="InterPro" id="IPR000182">
    <property type="entry name" value="GNAT_dom"/>
</dbReference>
<gene>
    <name evidence="3" type="ORF">FA707_02745</name>
</gene>